<keyword evidence="3" id="KW-0645">Protease</keyword>
<accession>A0A843X4A4</accession>
<keyword evidence="3" id="KW-0064">Aspartyl protease</keyword>
<dbReference type="PROSITE" id="PS51767">
    <property type="entry name" value="PEPTIDASE_A1"/>
    <property type="match status" value="1"/>
</dbReference>
<dbReference type="PANTHER" id="PTHR13683">
    <property type="entry name" value="ASPARTYL PROTEASES"/>
    <property type="match status" value="1"/>
</dbReference>
<dbReference type="PANTHER" id="PTHR13683:SF743">
    <property type="entry name" value="ASPARTIC PROTEINASE-LIKE PROTEIN 1"/>
    <property type="match status" value="1"/>
</dbReference>
<feature type="region of interest" description="Disordered" evidence="4">
    <location>
        <begin position="494"/>
        <end position="535"/>
    </location>
</feature>
<dbReference type="FunFam" id="2.40.70.10:FF:000014">
    <property type="entry name" value="Aspartyl protease family protein 1"/>
    <property type="match status" value="1"/>
</dbReference>
<dbReference type="EMBL" id="NMUH01006243">
    <property type="protein sequence ID" value="MQM14818.1"/>
    <property type="molecule type" value="Genomic_DNA"/>
</dbReference>
<protein>
    <recommendedName>
        <fullName evidence="7">Peptidase A1 domain-containing protein</fullName>
    </recommendedName>
</protein>
<evidence type="ECO:0000313" key="9">
    <source>
        <dbReference type="Proteomes" id="UP000652761"/>
    </source>
</evidence>
<keyword evidence="5" id="KW-1133">Transmembrane helix</keyword>
<name>A0A843X4A4_COLES</name>
<evidence type="ECO:0000256" key="4">
    <source>
        <dbReference type="SAM" id="MobiDB-lite"/>
    </source>
</evidence>
<evidence type="ECO:0000256" key="6">
    <source>
        <dbReference type="SAM" id="SignalP"/>
    </source>
</evidence>
<keyword evidence="5" id="KW-0812">Transmembrane</keyword>
<evidence type="ECO:0000256" key="1">
    <source>
        <dbReference type="ARBA" id="ARBA00007447"/>
    </source>
</evidence>
<gene>
    <name evidence="8" type="ORF">Taro_047753</name>
</gene>
<feature type="compositionally biased region" description="Basic and acidic residues" evidence="4">
    <location>
        <begin position="502"/>
        <end position="517"/>
    </location>
</feature>
<dbReference type="SUPFAM" id="SSF50630">
    <property type="entry name" value="Acid proteases"/>
    <property type="match status" value="1"/>
</dbReference>
<dbReference type="GO" id="GO:0006508">
    <property type="term" value="P:proteolysis"/>
    <property type="evidence" value="ECO:0007669"/>
    <property type="project" value="UniProtKB-KW"/>
</dbReference>
<feature type="active site" evidence="2">
    <location>
        <position position="121"/>
    </location>
</feature>
<dbReference type="Pfam" id="PF14543">
    <property type="entry name" value="TAXi_N"/>
    <property type="match status" value="1"/>
</dbReference>
<reference evidence="8" key="1">
    <citation type="submission" date="2017-07" db="EMBL/GenBank/DDBJ databases">
        <title>Taro Niue Genome Assembly and Annotation.</title>
        <authorList>
            <person name="Atibalentja N."/>
            <person name="Keating K."/>
            <person name="Fields C.J."/>
        </authorList>
    </citation>
    <scope>NUCLEOTIDE SEQUENCE</scope>
    <source>
        <strain evidence="8">Niue_2</strain>
        <tissue evidence="8">Leaf</tissue>
    </source>
</reference>
<dbReference type="InterPro" id="IPR001461">
    <property type="entry name" value="Aspartic_peptidase_A1"/>
</dbReference>
<evidence type="ECO:0000256" key="3">
    <source>
        <dbReference type="RuleBase" id="RU000454"/>
    </source>
</evidence>
<dbReference type="InterPro" id="IPR001969">
    <property type="entry name" value="Aspartic_peptidase_AS"/>
</dbReference>
<sequence length="565" mass="61757">MRMTRLGFLLAGLALLVWRSEGLTLSSRLIHRLSDEAREIWVGRGGAGPDGWPSRGSEGYYRALVGSDLRRQKRMLGGARYQAVFPSEGSEAVGLGNDFGWLHYTWVDVGTPNVSFLVALDAGSDYFWVPCDCIQCATLSGRENGLISKCLCRLETLKSDFPTRALIFQRLIGRCSLVFGASIMQGKDLSMYSPAASSTSKHLSCNHELCASEPSCKSPKQPCPYHVGYYTENTSSSGLLVEDVLYLASNDAHSLIQASVAIGCGNRQTGGYLDGIAPDGVLGLGPGDISVPTILAREGLIRNSFSLCFEEDDSGRILFGDQGVSNQQSTPFIAAEGKYVTYVIEVEGWCIGAQCLKQTKTKALVDSGSSFTYLPVNVYKTVVAEFDSQINDSRVHNEDSPWEYCYKASSFEMPVIPKVTLMLAEKKSFVVNNPVFLFYDEGKPDAFCLALQQSEDSFVTIGQNIMTGYRMVFDRENMKLGWSHSHCHDVDGSRTVPLTPPSHERPENPLPTIEEKSPPSGRAVTPAVAGRAPTNQSGAAPKLVFRFRFLALLLFLLAFSVIFAG</sequence>
<dbReference type="PROSITE" id="PS00141">
    <property type="entry name" value="ASP_PROTEASE"/>
    <property type="match status" value="1"/>
</dbReference>
<organism evidence="8 9">
    <name type="scientific">Colocasia esculenta</name>
    <name type="common">Wild taro</name>
    <name type="synonym">Arum esculentum</name>
    <dbReference type="NCBI Taxonomy" id="4460"/>
    <lineage>
        <taxon>Eukaryota</taxon>
        <taxon>Viridiplantae</taxon>
        <taxon>Streptophyta</taxon>
        <taxon>Embryophyta</taxon>
        <taxon>Tracheophyta</taxon>
        <taxon>Spermatophyta</taxon>
        <taxon>Magnoliopsida</taxon>
        <taxon>Liliopsida</taxon>
        <taxon>Araceae</taxon>
        <taxon>Aroideae</taxon>
        <taxon>Colocasieae</taxon>
        <taxon>Colocasia</taxon>
    </lineage>
</organism>
<evidence type="ECO:0000256" key="2">
    <source>
        <dbReference type="PIRSR" id="PIRSR601461-1"/>
    </source>
</evidence>
<dbReference type="InterPro" id="IPR021109">
    <property type="entry name" value="Peptidase_aspartic_dom_sf"/>
</dbReference>
<keyword evidence="9" id="KW-1185">Reference proteome</keyword>
<proteinExistence type="inferred from homology"/>
<feature type="transmembrane region" description="Helical" evidence="5">
    <location>
        <begin position="543"/>
        <end position="564"/>
    </location>
</feature>
<comment type="caution">
    <text evidence="8">The sequence shown here is derived from an EMBL/GenBank/DDBJ whole genome shotgun (WGS) entry which is preliminary data.</text>
</comment>
<keyword evidence="6" id="KW-0732">Signal</keyword>
<dbReference type="OrthoDB" id="2747330at2759"/>
<dbReference type="InterPro" id="IPR032861">
    <property type="entry name" value="TAXi_N"/>
</dbReference>
<dbReference type="Gene3D" id="2.40.70.10">
    <property type="entry name" value="Acid Proteases"/>
    <property type="match status" value="2"/>
</dbReference>
<feature type="signal peptide" evidence="6">
    <location>
        <begin position="1"/>
        <end position="22"/>
    </location>
</feature>
<dbReference type="Pfam" id="PF14541">
    <property type="entry name" value="TAXi_C"/>
    <property type="match status" value="1"/>
</dbReference>
<dbReference type="AlphaFoldDB" id="A0A843X4A4"/>
<keyword evidence="5" id="KW-0472">Membrane</keyword>
<dbReference type="InterPro" id="IPR032799">
    <property type="entry name" value="TAXi_C"/>
</dbReference>
<evidence type="ECO:0000313" key="8">
    <source>
        <dbReference type="EMBL" id="MQM14818.1"/>
    </source>
</evidence>
<evidence type="ECO:0000256" key="5">
    <source>
        <dbReference type="SAM" id="Phobius"/>
    </source>
</evidence>
<dbReference type="GO" id="GO:0004190">
    <property type="term" value="F:aspartic-type endopeptidase activity"/>
    <property type="evidence" value="ECO:0007669"/>
    <property type="project" value="UniProtKB-KW"/>
</dbReference>
<dbReference type="InterPro" id="IPR033121">
    <property type="entry name" value="PEPTIDASE_A1"/>
</dbReference>
<evidence type="ECO:0000259" key="7">
    <source>
        <dbReference type="PROSITE" id="PS51767"/>
    </source>
</evidence>
<keyword evidence="3" id="KW-0378">Hydrolase</keyword>
<feature type="chain" id="PRO_5032847846" description="Peptidase A1 domain-containing protein" evidence="6">
    <location>
        <begin position="23"/>
        <end position="565"/>
    </location>
</feature>
<comment type="similarity">
    <text evidence="1 3">Belongs to the peptidase A1 family.</text>
</comment>
<dbReference type="Proteomes" id="UP000652761">
    <property type="component" value="Unassembled WGS sequence"/>
</dbReference>
<dbReference type="PRINTS" id="PR00792">
    <property type="entry name" value="PEPSIN"/>
</dbReference>
<feature type="active site" evidence="2">
    <location>
        <position position="366"/>
    </location>
</feature>
<feature type="domain" description="Peptidase A1" evidence="7">
    <location>
        <begin position="103"/>
        <end position="483"/>
    </location>
</feature>